<proteinExistence type="predicted"/>
<gene>
    <name evidence="1" type="ORF">BHM03_00058779</name>
</gene>
<dbReference type="AlphaFoldDB" id="A0A445MML8"/>
<dbReference type="EMBL" id="KV876833">
    <property type="protein sequence ID" value="RZR75475.1"/>
    <property type="molecule type" value="Genomic_DNA"/>
</dbReference>
<evidence type="ECO:0000313" key="1">
    <source>
        <dbReference type="EMBL" id="RZR75475.1"/>
    </source>
</evidence>
<name>A0A445MML8_ENSVE</name>
<organism evidence="1">
    <name type="scientific">Ensete ventricosum</name>
    <name type="common">Abyssinian banana</name>
    <name type="synonym">Musa ensete</name>
    <dbReference type="NCBI Taxonomy" id="4639"/>
    <lineage>
        <taxon>Eukaryota</taxon>
        <taxon>Viridiplantae</taxon>
        <taxon>Streptophyta</taxon>
        <taxon>Embryophyta</taxon>
        <taxon>Tracheophyta</taxon>
        <taxon>Spermatophyta</taxon>
        <taxon>Magnoliopsida</taxon>
        <taxon>Liliopsida</taxon>
        <taxon>Zingiberales</taxon>
        <taxon>Musaceae</taxon>
        <taxon>Ensete</taxon>
    </lineage>
</organism>
<protein>
    <submittedName>
        <fullName evidence="1">Uncharacterized protein</fullName>
    </submittedName>
</protein>
<accession>A0A445MML8</accession>
<dbReference type="Proteomes" id="UP000290560">
    <property type="component" value="Unassembled WGS sequence"/>
</dbReference>
<sequence>MVHYRPKSPTSAYKTYLYLQAKIGHKVNQTRAAKPTASTLLVVQVVDDEYARHGLARVRRLARFEDSGKLDVAVELHKIVAPRVGESKRSGVGKKIHSIGYSGGGSYTCRAEGGRTALFNGCDAFGLIVGMTLHQTTPLLVSRVSNSEADDREYDARVTDMVFGLVYLGCRVAEVDVHVVLDSTCQD</sequence>
<reference evidence="1" key="1">
    <citation type="journal article" date="2018" name="Data Brief">
        <title>Genome sequence data from 17 accessions of Ensete ventricosum, a staple food crop for millions in Ethiopia.</title>
        <authorList>
            <person name="Yemataw Z."/>
            <person name="Muzemil S."/>
            <person name="Ambachew D."/>
            <person name="Tripathi L."/>
            <person name="Tesfaye K."/>
            <person name="Chala A."/>
            <person name="Farbos A."/>
            <person name="O'Neill P."/>
            <person name="Moore K."/>
            <person name="Grant M."/>
            <person name="Studholme D.J."/>
        </authorList>
    </citation>
    <scope>NUCLEOTIDE SEQUENCE [LARGE SCALE GENOMIC DNA]</scope>
    <source>
        <tissue evidence="1">Leaf</tissue>
    </source>
</reference>